<dbReference type="EMBL" id="LR797378">
    <property type="protein sequence ID" value="CAB4211808.1"/>
    <property type="molecule type" value="Genomic_DNA"/>
</dbReference>
<dbReference type="EMBL" id="LR796520">
    <property type="protein sequence ID" value="CAB4149628.1"/>
    <property type="molecule type" value="Genomic_DNA"/>
</dbReference>
<reference evidence="3" key="1">
    <citation type="submission" date="2020-05" db="EMBL/GenBank/DDBJ databases">
        <authorList>
            <person name="Chiriac C."/>
            <person name="Salcher M."/>
            <person name="Ghai R."/>
            <person name="Kavagutti S V."/>
        </authorList>
    </citation>
    <scope>NUCLEOTIDE SEQUENCE</scope>
</reference>
<evidence type="ECO:0000313" key="6">
    <source>
        <dbReference type="EMBL" id="CAB5227471.1"/>
    </source>
</evidence>
<dbReference type="EMBL" id="LR797037">
    <property type="protein sequence ID" value="CAB4182357.1"/>
    <property type="molecule type" value="Genomic_DNA"/>
</dbReference>
<evidence type="ECO:0000313" key="3">
    <source>
        <dbReference type="EMBL" id="CAB4182357.1"/>
    </source>
</evidence>
<evidence type="ECO:0008006" key="7">
    <source>
        <dbReference type="Google" id="ProtNLM"/>
    </source>
</evidence>
<evidence type="ECO:0000313" key="5">
    <source>
        <dbReference type="EMBL" id="CAB4211808.1"/>
    </source>
</evidence>
<sequence length="306" mass="33854">MAGGVINTGSHPKLLWPGVYTTWGQIYDSHEKEYVDLYDIKTSDKAYEQGVQVTPFGLAPVKSQGAPVTYDSEVQGVVNTYTHIAYALGYIVTFEELRDNQYKEVATRRAEGNAFSMNQTVENVGAFLYNNAFVTTYFTTGDSAALCSTAHVNATGGTYSNTLSPAADLSEAALEDLTIQIMGAQNDTGLLINIMPESLHISRNEWYNANRILQSVLQSNTANNNINVLKATNAFPKGIKMNHYFTSAHPWFIRTNCPNGMTFFWRDEPMFDQDNDFDTKNAKAASYMRFSVGCTDPRGIYGSNGP</sequence>
<accession>A0A6J5QIV4</accession>
<dbReference type="EMBL" id="LR798373">
    <property type="protein sequence ID" value="CAB5227471.1"/>
    <property type="molecule type" value="Genomic_DNA"/>
</dbReference>
<proteinExistence type="predicted"/>
<dbReference type="Pfam" id="PF25209">
    <property type="entry name" value="Phage_capsid_4"/>
    <property type="match status" value="1"/>
</dbReference>
<name>A0A6J5QIV4_9CAUD</name>
<evidence type="ECO:0000313" key="2">
    <source>
        <dbReference type="EMBL" id="CAB4169984.1"/>
    </source>
</evidence>
<gene>
    <name evidence="3" type="ORF">UFOVP1079_7</name>
    <name evidence="4" type="ORF">UFOVP1320_11</name>
    <name evidence="5" type="ORF">UFOVP1431_44</name>
    <name evidence="6" type="ORF">UFOVP1527_45</name>
    <name evidence="1" type="ORF">UFOVP548_26</name>
    <name evidence="2" type="ORF">UFOVP904_26</name>
</gene>
<evidence type="ECO:0000313" key="1">
    <source>
        <dbReference type="EMBL" id="CAB4149628.1"/>
    </source>
</evidence>
<evidence type="ECO:0000313" key="4">
    <source>
        <dbReference type="EMBL" id="CAB4197406.1"/>
    </source>
</evidence>
<organism evidence="3">
    <name type="scientific">uncultured Caudovirales phage</name>
    <dbReference type="NCBI Taxonomy" id="2100421"/>
    <lineage>
        <taxon>Viruses</taxon>
        <taxon>Duplodnaviria</taxon>
        <taxon>Heunggongvirae</taxon>
        <taxon>Uroviricota</taxon>
        <taxon>Caudoviricetes</taxon>
        <taxon>Peduoviridae</taxon>
        <taxon>Maltschvirus</taxon>
        <taxon>Maltschvirus maltsch</taxon>
    </lineage>
</organism>
<dbReference type="EMBL" id="LR796851">
    <property type="protein sequence ID" value="CAB4169984.1"/>
    <property type="molecule type" value="Genomic_DNA"/>
</dbReference>
<protein>
    <recommendedName>
        <fullName evidence="7">Capsid protein</fullName>
    </recommendedName>
</protein>
<dbReference type="EMBL" id="LR797269">
    <property type="protein sequence ID" value="CAB4197406.1"/>
    <property type="molecule type" value="Genomic_DNA"/>
</dbReference>